<comment type="caution">
    <text evidence="1">The sequence shown here is derived from an EMBL/GenBank/DDBJ whole genome shotgun (WGS) entry which is preliminary data.</text>
</comment>
<dbReference type="Proteomes" id="UP001054945">
    <property type="component" value="Unassembled WGS sequence"/>
</dbReference>
<organism evidence="1 2">
    <name type="scientific">Caerostris extrusa</name>
    <name type="common">Bark spider</name>
    <name type="synonym">Caerostris bankana</name>
    <dbReference type="NCBI Taxonomy" id="172846"/>
    <lineage>
        <taxon>Eukaryota</taxon>
        <taxon>Metazoa</taxon>
        <taxon>Ecdysozoa</taxon>
        <taxon>Arthropoda</taxon>
        <taxon>Chelicerata</taxon>
        <taxon>Arachnida</taxon>
        <taxon>Araneae</taxon>
        <taxon>Araneomorphae</taxon>
        <taxon>Entelegynae</taxon>
        <taxon>Araneoidea</taxon>
        <taxon>Araneidae</taxon>
        <taxon>Caerostris</taxon>
    </lineage>
</organism>
<accession>A0AAV4TLI7</accession>
<gene>
    <name evidence="1" type="ORF">CEXT_371381</name>
</gene>
<proteinExistence type="predicted"/>
<name>A0AAV4TLI7_CAEEX</name>
<reference evidence="1 2" key="1">
    <citation type="submission" date="2021-06" db="EMBL/GenBank/DDBJ databases">
        <title>Caerostris extrusa draft genome.</title>
        <authorList>
            <person name="Kono N."/>
            <person name="Arakawa K."/>
        </authorList>
    </citation>
    <scope>NUCLEOTIDE SEQUENCE [LARGE SCALE GENOMIC DNA]</scope>
</reference>
<keyword evidence="2" id="KW-1185">Reference proteome</keyword>
<evidence type="ECO:0000313" key="2">
    <source>
        <dbReference type="Proteomes" id="UP001054945"/>
    </source>
</evidence>
<protein>
    <submittedName>
        <fullName evidence="1">Uncharacterized protein</fullName>
    </submittedName>
</protein>
<sequence length="75" mass="7999">MESTLTSCSGVPARLVHVHLDFGVVVCHGLPRVTKRSMERCTACPHRTMAFRVFSPSGDAPGGCRTTSGTQTHGD</sequence>
<evidence type="ECO:0000313" key="1">
    <source>
        <dbReference type="EMBL" id="GIY46954.1"/>
    </source>
</evidence>
<dbReference type="EMBL" id="BPLR01011508">
    <property type="protein sequence ID" value="GIY46954.1"/>
    <property type="molecule type" value="Genomic_DNA"/>
</dbReference>
<dbReference type="AlphaFoldDB" id="A0AAV4TLI7"/>